<gene>
    <name evidence="1" type="ORF">T11_3708</name>
</gene>
<organism evidence="1 2">
    <name type="scientific">Trichinella zimbabwensis</name>
    <dbReference type="NCBI Taxonomy" id="268475"/>
    <lineage>
        <taxon>Eukaryota</taxon>
        <taxon>Metazoa</taxon>
        <taxon>Ecdysozoa</taxon>
        <taxon>Nematoda</taxon>
        <taxon>Enoplea</taxon>
        <taxon>Dorylaimia</taxon>
        <taxon>Trichinellida</taxon>
        <taxon>Trichinellidae</taxon>
        <taxon>Trichinella</taxon>
    </lineage>
</organism>
<name>A0A0V1DQK1_9BILA</name>
<proteinExistence type="predicted"/>
<reference evidence="1 2" key="1">
    <citation type="submission" date="2015-01" db="EMBL/GenBank/DDBJ databases">
        <title>Evolution of Trichinella species and genotypes.</title>
        <authorList>
            <person name="Korhonen P.K."/>
            <person name="Edoardo P."/>
            <person name="Giuseppe L.R."/>
            <person name="Gasser R.B."/>
        </authorList>
    </citation>
    <scope>NUCLEOTIDE SEQUENCE [LARGE SCALE GENOMIC DNA]</scope>
    <source>
        <strain evidence="1">ISS1029</strain>
    </source>
</reference>
<accession>A0A0V1DQK1</accession>
<dbReference type="EMBL" id="JYDP01008203">
    <property type="protein sequence ID" value="KRY63881.1"/>
    <property type="molecule type" value="Genomic_DNA"/>
</dbReference>
<comment type="caution">
    <text evidence="1">The sequence shown here is derived from an EMBL/GenBank/DDBJ whole genome shotgun (WGS) entry which is preliminary data.</text>
</comment>
<protein>
    <submittedName>
        <fullName evidence="1">Uncharacterized protein</fullName>
    </submittedName>
</protein>
<dbReference type="AlphaFoldDB" id="A0A0V1DQK1"/>
<evidence type="ECO:0000313" key="2">
    <source>
        <dbReference type="Proteomes" id="UP000055024"/>
    </source>
</evidence>
<sequence length="38" mass="4181">MSHVHETAFGIALAPVVQDPHEDQAAHLLHIAPRVWVS</sequence>
<keyword evidence="2" id="KW-1185">Reference proteome</keyword>
<dbReference type="Proteomes" id="UP000055024">
    <property type="component" value="Unassembled WGS sequence"/>
</dbReference>
<evidence type="ECO:0000313" key="1">
    <source>
        <dbReference type="EMBL" id="KRY63881.1"/>
    </source>
</evidence>